<evidence type="ECO:0000256" key="1">
    <source>
        <dbReference type="SAM" id="SignalP"/>
    </source>
</evidence>
<name>A0AAE3QFH4_9HYPH</name>
<dbReference type="RefSeq" id="WP_311787831.1">
    <property type="nucleotide sequence ID" value="NZ_JALDYY010000011.1"/>
</dbReference>
<evidence type="ECO:0000313" key="3">
    <source>
        <dbReference type="Proteomes" id="UP001161580"/>
    </source>
</evidence>
<dbReference type="AlphaFoldDB" id="A0AAE3QFH4"/>
<keyword evidence="1" id="KW-0732">Signal</keyword>
<comment type="caution">
    <text evidence="2">The sequence shown here is derived from an EMBL/GenBank/DDBJ whole genome shotgun (WGS) entry which is preliminary data.</text>
</comment>
<sequence length="747" mass="81700">MRRISRKALLFSSAMMLVAVSAAAQERNAYFGETHVHTGWSFDAFIFGNTKSTPADAYRYAKGETIKHPLGYDIKIETPLDWMGVTDHSEYVGTVALANTPGSAISKLPIAQKLIVRDPADITRIYLWLGGTIIDKKPIEELISPQVAGSVWKQNIDIANEANEPGKFTAFCSYEWTSTPNNRNMHRNVFFRDCAKVPEAPYSSIDSSDPSDLWNWMDGQRKAGNELLAISHNANLSDGHMFPTDVNEKGRPIDAAWAASRDRNERLSEIKQIKGASETHPTLSPNDEFANFEILTYLLGDPAGRFPTVPGSYIRQALKDGLSMMEARGYNPYKTGFVGGSDSHNTGVPYRQDNFYGGHARNDGDIKQRMSGYVFAGLDVRLENPAGLTGVWAEENTRASLFDAMQRKETFATSGPHIQVRFFGGPNTANVANQPDWIKAAYASGVPMGGDLPPLGEAKAPSFVVWAVKDPTSGNLDRIQIVKGWSKHGQSFEKVFDVAWAGNRTPDPFSGIVPPIGSTVNIADASYTNTIGSVELKGTWTDPEFDPSLDAFYYLRTLEIPTPRWTTIQAKELGIAPPDNVAATIQERAWSSPIWYTPTQELRAAVTNGTTVADLKQQGATALDDAALTDLVVGKSSWVRNNVTGEIFNIAWTTSGQRLVSNVNGAIPKPSEIGDVLHGGLTGSGTAYAIKDGAIVTTLNNAPYEATVYKLGDKYYAARSNEFGYANYEVVPTPQMLDPLTEHKSPF</sequence>
<reference evidence="2" key="1">
    <citation type="submission" date="2022-03" db="EMBL/GenBank/DDBJ databases">
        <title>Fererhizobium litorale gen. nov., sp. nov., isolated from sandy sediments of the Sea of Japan seashore.</title>
        <authorList>
            <person name="Romanenko L."/>
            <person name="Kurilenko V."/>
            <person name="Otstavnykh N."/>
            <person name="Svetashev V."/>
            <person name="Tekutyeva L."/>
            <person name="Isaeva M."/>
            <person name="Mikhailov V."/>
        </authorList>
    </citation>
    <scope>NUCLEOTIDE SEQUENCE</scope>
    <source>
        <strain evidence="2">KMM 9576</strain>
    </source>
</reference>
<proteinExistence type="predicted"/>
<dbReference type="Gene3D" id="3.20.20.140">
    <property type="entry name" value="Metal-dependent hydrolases"/>
    <property type="match status" value="1"/>
</dbReference>
<dbReference type="EMBL" id="JALDYZ010000004">
    <property type="protein sequence ID" value="MDI7922219.1"/>
    <property type="molecule type" value="Genomic_DNA"/>
</dbReference>
<feature type="signal peptide" evidence="1">
    <location>
        <begin position="1"/>
        <end position="24"/>
    </location>
</feature>
<feature type="chain" id="PRO_5042203960" evidence="1">
    <location>
        <begin position="25"/>
        <end position="747"/>
    </location>
</feature>
<protein>
    <submittedName>
        <fullName evidence="2">DUF3604 domain-containing protein</fullName>
    </submittedName>
</protein>
<dbReference type="Proteomes" id="UP001161580">
    <property type="component" value="Unassembled WGS sequence"/>
</dbReference>
<gene>
    <name evidence="2" type="ORF">MRS75_08985</name>
</gene>
<evidence type="ECO:0000313" key="2">
    <source>
        <dbReference type="EMBL" id="MDI7922219.1"/>
    </source>
</evidence>
<organism evidence="2 3">
    <name type="scientific">Ferirhizobium litorale</name>
    <dbReference type="NCBI Taxonomy" id="2927786"/>
    <lineage>
        <taxon>Bacteria</taxon>
        <taxon>Pseudomonadati</taxon>
        <taxon>Pseudomonadota</taxon>
        <taxon>Alphaproteobacteria</taxon>
        <taxon>Hyphomicrobiales</taxon>
        <taxon>Rhizobiaceae</taxon>
        <taxon>Ferirhizobium</taxon>
    </lineage>
</organism>
<accession>A0AAE3QFH4</accession>
<dbReference type="Pfam" id="PF12228">
    <property type="entry name" value="DUF3604"/>
    <property type="match status" value="1"/>
</dbReference>
<keyword evidence="3" id="KW-1185">Reference proteome</keyword>
<dbReference type="InterPro" id="IPR022028">
    <property type="entry name" value="DUF3604"/>
</dbReference>